<dbReference type="InterPro" id="IPR004115">
    <property type="entry name" value="GAD-like_sf"/>
</dbReference>
<evidence type="ECO:0000256" key="3">
    <source>
        <dbReference type="ARBA" id="ARBA00022741"/>
    </source>
</evidence>
<comment type="subcellular location">
    <subcellularLocation>
        <location evidence="7">Cytoplasm</location>
    </subcellularLocation>
</comment>
<evidence type="ECO:0000313" key="9">
    <source>
        <dbReference type="EMBL" id="RGE67457.1"/>
    </source>
</evidence>
<dbReference type="Pfam" id="PF00152">
    <property type="entry name" value="tRNA-synt_2"/>
    <property type="match status" value="1"/>
</dbReference>
<dbReference type="Proteomes" id="UP000261166">
    <property type="component" value="Unassembled WGS sequence"/>
</dbReference>
<dbReference type="Pfam" id="PF02938">
    <property type="entry name" value="GAD"/>
    <property type="match status" value="1"/>
</dbReference>
<dbReference type="GO" id="GO:0006422">
    <property type="term" value="P:aspartyl-tRNA aminoacylation"/>
    <property type="evidence" value="ECO:0007669"/>
    <property type="project" value="UniProtKB-UniRule"/>
</dbReference>
<dbReference type="Pfam" id="PF01336">
    <property type="entry name" value="tRNA_anti-codon"/>
    <property type="match status" value="1"/>
</dbReference>
<feature type="binding site" evidence="7">
    <location>
        <position position="497"/>
    </location>
    <ligand>
        <name>L-aspartate</name>
        <dbReference type="ChEBI" id="CHEBI:29991"/>
    </ligand>
</feature>
<protein>
    <recommendedName>
        <fullName evidence="7">Aspartate--tRNA(Asp/Asn) ligase</fullName>
        <ecNumber evidence="7">6.1.1.23</ecNumber>
    </recommendedName>
    <alternativeName>
        <fullName evidence="7">Aspartyl-tRNA synthetase</fullName>
        <shortName evidence="7">AspRS</shortName>
    </alternativeName>
    <alternativeName>
        <fullName evidence="7">Non-discriminating aspartyl-tRNA synthetase</fullName>
        <shortName evidence="7">ND-AspRS</shortName>
    </alternativeName>
</protein>
<feature type="binding site" evidence="7">
    <location>
        <position position="228"/>
    </location>
    <ligand>
        <name>L-aspartate</name>
        <dbReference type="ChEBI" id="CHEBI:29991"/>
    </ligand>
</feature>
<evidence type="ECO:0000259" key="8">
    <source>
        <dbReference type="PROSITE" id="PS50862"/>
    </source>
</evidence>
<dbReference type="CDD" id="cd00777">
    <property type="entry name" value="AspRS_core"/>
    <property type="match status" value="1"/>
</dbReference>
<dbReference type="Gene3D" id="3.30.1360.30">
    <property type="entry name" value="GAD-like domain"/>
    <property type="match status" value="1"/>
</dbReference>
<comment type="subunit">
    <text evidence="7">Homodimer.</text>
</comment>
<dbReference type="GO" id="GO:0140096">
    <property type="term" value="F:catalytic activity, acting on a protein"/>
    <property type="evidence" value="ECO:0007669"/>
    <property type="project" value="UniProtKB-ARBA"/>
</dbReference>
<evidence type="ECO:0000313" key="10">
    <source>
        <dbReference type="Proteomes" id="UP000261166"/>
    </source>
</evidence>
<dbReference type="PANTHER" id="PTHR22594">
    <property type="entry name" value="ASPARTYL/LYSYL-TRNA SYNTHETASE"/>
    <property type="match status" value="1"/>
</dbReference>
<dbReference type="RefSeq" id="WP_117531391.1">
    <property type="nucleotide sequence ID" value="NZ_CALBAU010000154.1"/>
</dbReference>
<feature type="site" description="Important for tRNA non-discrimination" evidence="7">
    <location>
        <position position="90"/>
    </location>
</feature>
<feature type="binding site" evidence="7">
    <location>
        <position position="182"/>
    </location>
    <ligand>
        <name>L-aspartate</name>
        <dbReference type="ChEBI" id="CHEBI:29991"/>
    </ligand>
</feature>
<feature type="binding site" evidence="7">
    <location>
        <position position="490"/>
    </location>
    <ligand>
        <name>ATP</name>
        <dbReference type="ChEBI" id="CHEBI:30616"/>
    </ligand>
</feature>
<dbReference type="GO" id="GO:0016740">
    <property type="term" value="F:transferase activity"/>
    <property type="evidence" value="ECO:0007669"/>
    <property type="project" value="UniProtKB-ARBA"/>
</dbReference>
<dbReference type="InterPro" id="IPR047089">
    <property type="entry name" value="Asp-tRNA-ligase_1_N"/>
</dbReference>
<keyword evidence="4 7" id="KW-0067">ATP-binding</keyword>
<dbReference type="NCBIfam" id="NF001750">
    <property type="entry name" value="PRK00476.1"/>
    <property type="match status" value="1"/>
</dbReference>
<dbReference type="GO" id="GO:0003676">
    <property type="term" value="F:nucleic acid binding"/>
    <property type="evidence" value="ECO:0007669"/>
    <property type="project" value="InterPro"/>
</dbReference>
<dbReference type="CDD" id="cd04317">
    <property type="entry name" value="EcAspRS_like_N"/>
    <property type="match status" value="1"/>
</dbReference>
<dbReference type="InterPro" id="IPR047090">
    <property type="entry name" value="AspRS_core"/>
</dbReference>
<keyword evidence="7" id="KW-0963">Cytoplasm</keyword>
<evidence type="ECO:0000256" key="2">
    <source>
        <dbReference type="ARBA" id="ARBA00022598"/>
    </source>
</evidence>
<dbReference type="InterPro" id="IPR004364">
    <property type="entry name" value="Aa-tRNA-synt_II"/>
</dbReference>
<evidence type="ECO:0000256" key="5">
    <source>
        <dbReference type="ARBA" id="ARBA00022917"/>
    </source>
</evidence>
<dbReference type="GO" id="GO:0050560">
    <property type="term" value="F:aspartate-tRNA(Asn) ligase activity"/>
    <property type="evidence" value="ECO:0007669"/>
    <property type="project" value="UniProtKB-EC"/>
</dbReference>
<comment type="similarity">
    <text evidence="1 7">Belongs to the class-II aminoacyl-tRNA synthetase family. Type 1 subfamily.</text>
</comment>
<keyword evidence="6 7" id="KW-0030">Aminoacyl-tRNA synthetase</keyword>
<evidence type="ECO:0000256" key="7">
    <source>
        <dbReference type="HAMAP-Rule" id="MF_00044"/>
    </source>
</evidence>
<accession>A0A3E3IK77</accession>
<dbReference type="AlphaFoldDB" id="A0A3E3IK77"/>
<sequence>MSESMKGLKRTHRCGELSAANVGETVTVMGWVAKQRNKGGIIFVDLRDRSGILQVIFEESDAGAEGFAKAEKLRSEYVVAVVGKVEKRAGAVNENLATGEIEVRASQVRILSEALTPPFPIEEDSKTKEELRLKYRYLDLRRPDLQSKIILRSKITMAIREFMSKEGFLEIETPMLTKSTPEGARDYLVPSRVHPGNFYALPQSPQIFKQLLMCSGYDRYFQIARCFRDEDLRADRQPEFTQVDMELSFVDVDDVIAVNEKLLKYICKEAIGLEVELPIQRMTWQEAMDRFGSDKPDTRFGMELTDVSSVVAGCGFGVFTSALENGGSVRGINAKGQAEMPRKKIDALVDFAKGYGARGLAYLCVLPDGSYKSSFAKFMTEEQLKALVEAMSGEPGDLLLFAADKNTVVWNVLGGLRLELAKQMNLIDNSKFNFLWITEFPLFEWSEEENRYMAMHHPFTMPMEEDLHMLETDPGKVRAKAYDIVLNGTELGGGSVRISDDGIQERMFEALGFTKESAYERFGFLLDAFKYGVPPHAGLAYGLDRLVMLLTGADSIREVIAFPKVKDASCLMTDAPNVVDLKQLDELGISINPTEEKE</sequence>
<keyword evidence="3 7" id="KW-0547">Nucleotide-binding</keyword>
<dbReference type="InterPro" id="IPR029351">
    <property type="entry name" value="GAD_dom"/>
</dbReference>
<evidence type="ECO:0000256" key="6">
    <source>
        <dbReference type="ARBA" id="ARBA00023146"/>
    </source>
</evidence>
<dbReference type="InterPro" id="IPR004524">
    <property type="entry name" value="Asp-tRNA-ligase_1"/>
</dbReference>
<comment type="catalytic activity">
    <reaction evidence="7">
        <text>tRNA(Asx) + L-aspartate + ATP = L-aspartyl-tRNA(Asx) + AMP + diphosphate</text>
        <dbReference type="Rhea" id="RHEA:18349"/>
        <dbReference type="Rhea" id="RHEA-COMP:9710"/>
        <dbReference type="Rhea" id="RHEA-COMP:9711"/>
        <dbReference type="ChEBI" id="CHEBI:29991"/>
        <dbReference type="ChEBI" id="CHEBI:30616"/>
        <dbReference type="ChEBI" id="CHEBI:33019"/>
        <dbReference type="ChEBI" id="CHEBI:78442"/>
        <dbReference type="ChEBI" id="CHEBI:78516"/>
        <dbReference type="ChEBI" id="CHEBI:456215"/>
        <dbReference type="EC" id="6.1.1.23"/>
    </reaction>
</comment>
<feature type="domain" description="Aminoacyl-transfer RNA synthetases class-II family profile" evidence="8">
    <location>
        <begin position="151"/>
        <end position="563"/>
    </location>
</feature>
<feature type="binding site" evidence="7">
    <location>
        <begin position="228"/>
        <end position="230"/>
    </location>
    <ligand>
        <name>ATP</name>
        <dbReference type="ChEBI" id="CHEBI:30616"/>
    </ligand>
</feature>
<dbReference type="InterPro" id="IPR004365">
    <property type="entry name" value="NA-bd_OB_tRNA"/>
</dbReference>
<dbReference type="PANTHER" id="PTHR22594:SF5">
    <property type="entry name" value="ASPARTATE--TRNA LIGASE, MITOCHONDRIAL"/>
    <property type="match status" value="1"/>
</dbReference>
<feature type="binding site" evidence="7">
    <location>
        <position position="237"/>
    </location>
    <ligand>
        <name>ATP</name>
        <dbReference type="ChEBI" id="CHEBI:30616"/>
    </ligand>
</feature>
<evidence type="ECO:0000256" key="4">
    <source>
        <dbReference type="ARBA" id="ARBA00022840"/>
    </source>
</evidence>
<dbReference type="InterPro" id="IPR045864">
    <property type="entry name" value="aa-tRNA-synth_II/BPL/LPL"/>
</dbReference>
<dbReference type="OrthoDB" id="9802326at2"/>
<dbReference type="Gene3D" id="2.40.50.140">
    <property type="entry name" value="Nucleic acid-binding proteins"/>
    <property type="match status" value="1"/>
</dbReference>
<feature type="binding site" evidence="7">
    <location>
        <begin position="542"/>
        <end position="545"/>
    </location>
    <ligand>
        <name>ATP</name>
        <dbReference type="ChEBI" id="CHEBI:30616"/>
    </ligand>
</feature>
<comment type="caution">
    <text evidence="9">The sequence shown here is derived from an EMBL/GenBank/DDBJ whole genome shotgun (WGS) entry which is preliminary data.</text>
</comment>
<name>A0A3E3IK77_9FIRM</name>
<dbReference type="GO" id="GO:0005737">
    <property type="term" value="C:cytoplasm"/>
    <property type="evidence" value="ECO:0007669"/>
    <property type="project" value="UniProtKB-SubCell"/>
</dbReference>
<dbReference type="HAMAP" id="MF_00044">
    <property type="entry name" value="Asp_tRNA_synth_type1"/>
    <property type="match status" value="1"/>
</dbReference>
<dbReference type="Gene3D" id="3.30.930.10">
    <property type="entry name" value="Bira Bifunctional Protein, Domain 2"/>
    <property type="match status" value="1"/>
</dbReference>
<dbReference type="SUPFAM" id="SSF55261">
    <property type="entry name" value="GAD domain-like"/>
    <property type="match status" value="1"/>
</dbReference>
<dbReference type="SUPFAM" id="SSF55681">
    <property type="entry name" value="Class II aaRS and biotin synthetases"/>
    <property type="match status" value="1"/>
</dbReference>
<feature type="binding site" evidence="7">
    <location>
        <position position="456"/>
    </location>
    <ligand>
        <name>L-aspartate</name>
        <dbReference type="ChEBI" id="CHEBI:29991"/>
    </ligand>
</feature>
<dbReference type="InterPro" id="IPR012340">
    <property type="entry name" value="NA-bd_OB-fold"/>
</dbReference>
<dbReference type="SUPFAM" id="SSF50249">
    <property type="entry name" value="Nucleic acid-binding proteins"/>
    <property type="match status" value="1"/>
</dbReference>
<dbReference type="InterPro" id="IPR006195">
    <property type="entry name" value="aa-tRNA-synth_II"/>
</dbReference>
<dbReference type="EC" id="6.1.1.23" evidence="7"/>
<comment type="caution">
    <text evidence="7">Lacks conserved residue(s) required for the propagation of feature annotation.</text>
</comment>
<keyword evidence="5 7" id="KW-0648">Protein biosynthesis</keyword>
<dbReference type="GO" id="GO:0005524">
    <property type="term" value="F:ATP binding"/>
    <property type="evidence" value="ECO:0007669"/>
    <property type="project" value="UniProtKB-UniRule"/>
</dbReference>
<dbReference type="EMBL" id="QVLU01000024">
    <property type="protein sequence ID" value="RGE67457.1"/>
    <property type="molecule type" value="Genomic_DNA"/>
</dbReference>
<dbReference type="InterPro" id="IPR002312">
    <property type="entry name" value="Asp/Asn-tRNA-synth_IIb"/>
</dbReference>
<dbReference type="GO" id="GO:0004815">
    <property type="term" value="F:aspartate-tRNA ligase activity"/>
    <property type="evidence" value="ECO:0007669"/>
    <property type="project" value="UniProtKB-UniRule"/>
</dbReference>
<feature type="region of interest" description="Aspartate" evidence="7">
    <location>
        <begin position="206"/>
        <end position="209"/>
    </location>
</feature>
<evidence type="ECO:0000256" key="1">
    <source>
        <dbReference type="ARBA" id="ARBA00006303"/>
    </source>
</evidence>
<dbReference type="NCBIfam" id="TIGR00459">
    <property type="entry name" value="aspS_bact"/>
    <property type="match status" value="1"/>
</dbReference>
<proteinExistence type="inferred from homology"/>
<dbReference type="PROSITE" id="PS50862">
    <property type="entry name" value="AA_TRNA_LIGASE_II"/>
    <property type="match status" value="1"/>
</dbReference>
<keyword evidence="2 7" id="KW-0436">Ligase</keyword>
<reference evidence="9 10" key="1">
    <citation type="submission" date="2018-08" db="EMBL/GenBank/DDBJ databases">
        <title>A genome reference for cultivated species of the human gut microbiota.</title>
        <authorList>
            <person name="Zou Y."/>
            <person name="Xue W."/>
            <person name="Luo G."/>
        </authorList>
    </citation>
    <scope>NUCLEOTIDE SEQUENCE [LARGE SCALE GENOMIC DNA]</scope>
    <source>
        <strain evidence="9 10">AF26-4BH</strain>
    </source>
</reference>
<comment type="function">
    <text evidence="7">Aspartyl-tRNA synthetase with relaxed tRNA specificity since it is able to aspartylate not only its cognate tRNA(Asp) but also tRNA(Asn). Reaction proceeds in two steps: L-aspartate is first activated by ATP to form Asp-AMP and then transferred to the acceptor end of tRNA(Asp/Asn).</text>
</comment>
<gene>
    <name evidence="7" type="primary">aspS</name>
    <name evidence="9" type="ORF">DWY69_22325</name>
</gene>
<dbReference type="PRINTS" id="PR01042">
    <property type="entry name" value="TRNASYNTHASP"/>
</dbReference>
<organism evidence="9 10">
    <name type="scientific">Eisenbergiella massiliensis</name>
    <dbReference type="NCBI Taxonomy" id="1720294"/>
    <lineage>
        <taxon>Bacteria</taxon>
        <taxon>Bacillati</taxon>
        <taxon>Bacillota</taxon>
        <taxon>Clostridia</taxon>
        <taxon>Lachnospirales</taxon>
        <taxon>Lachnospiraceae</taxon>
        <taxon>Eisenbergiella</taxon>
    </lineage>
</organism>